<sequence>MAWLLAVLLTWTTATTSPAAAREEPAAPTAAVDASKPSTPEALLERGLDLERRRNWSGAMEAYRGGMEQWPSRTDFRRRLRLCELHFKLGKRYHDASFRTVLLKLPRQQASELYAEVLERIQSFYVDAVPLEPLLRHGLDNLEVALRDPTFLKLNATTTDPGRIAWVREQLKAMRGQLAVADRNAALALATRASETARHGLGIETTPVLLEFTYGACDALDDFTSYLTPDKLEDLYAMIDGNFVGLGVELKGATEGLKLVGVIRGGPAWDAGLVAGDQIVKIAGQAVKGLALDDAANRLQGTEGTSVDLEVLKRDATLHTVRLVRRHVDVESVTRAKMVDEARGIGYVQLAGFQKSSTDEMDQAVSGLVDLGMRTLVLDLRGNPGGLLNVAVDIADRFIDSGVIVSTRGRAAGQSQVFQAGGRARWKMPMYVLVDRDSASASEILAGALQDHKRAVIVGDRTYGKGSVQSIFSLHSAPAGLKLTTAKFYSPLDRAYSERGVSPDMPVQTRVAAKPAADADPDKDSVDESTLGDPRFDLVLAAAIRASQAESQAQAVAR</sequence>
<keyword evidence="2 5" id="KW-0645">Protease</keyword>
<evidence type="ECO:0000313" key="10">
    <source>
        <dbReference type="Proteomes" id="UP001216907"/>
    </source>
</evidence>
<dbReference type="PANTHER" id="PTHR32060">
    <property type="entry name" value="TAIL-SPECIFIC PROTEASE"/>
    <property type="match status" value="1"/>
</dbReference>
<dbReference type="SUPFAM" id="SSF52096">
    <property type="entry name" value="ClpP/crotonase"/>
    <property type="match status" value="1"/>
</dbReference>
<evidence type="ECO:0000256" key="4">
    <source>
        <dbReference type="ARBA" id="ARBA00022825"/>
    </source>
</evidence>
<dbReference type="Pfam" id="PF03572">
    <property type="entry name" value="Peptidase_S41"/>
    <property type="match status" value="1"/>
</dbReference>
<feature type="domain" description="PDZ" evidence="8">
    <location>
        <begin position="241"/>
        <end position="302"/>
    </location>
</feature>
<evidence type="ECO:0000256" key="3">
    <source>
        <dbReference type="ARBA" id="ARBA00022801"/>
    </source>
</evidence>
<name>A0ABT6F522_9BACT</name>
<gene>
    <name evidence="9" type="ORF">PZE19_02630</name>
</gene>
<accession>A0ABT6F522</accession>
<dbReference type="InterPro" id="IPR041489">
    <property type="entry name" value="PDZ_6"/>
</dbReference>
<dbReference type="Gene3D" id="3.30.750.44">
    <property type="match status" value="1"/>
</dbReference>
<proteinExistence type="inferred from homology"/>
<feature type="chain" id="PRO_5045879904" evidence="7">
    <location>
        <begin position="20"/>
        <end position="558"/>
    </location>
</feature>
<dbReference type="InterPro" id="IPR004447">
    <property type="entry name" value="Peptidase_S41A"/>
</dbReference>
<feature type="region of interest" description="Disordered" evidence="6">
    <location>
        <begin position="18"/>
        <end position="41"/>
    </location>
</feature>
<dbReference type="SUPFAM" id="SSF50156">
    <property type="entry name" value="PDZ domain-like"/>
    <property type="match status" value="1"/>
</dbReference>
<dbReference type="SMART" id="SM00245">
    <property type="entry name" value="TSPc"/>
    <property type="match status" value="1"/>
</dbReference>
<dbReference type="InterPro" id="IPR001478">
    <property type="entry name" value="PDZ"/>
</dbReference>
<evidence type="ECO:0000256" key="1">
    <source>
        <dbReference type="ARBA" id="ARBA00009179"/>
    </source>
</evidence>
<dbReference type="InterPro" id="IPR029045">
    <property type="entry name" value="ClpP/crotonase-like_dom_sf"/>
</dbReference>
<dbReference type="CDD" id="cd07560">
    <property type="entry name" value="Peptidase_S41_CPP"/>
    <property type="match status" value="1"/>
</dbReference>
<dbReference type="Gene3D" id="3.90.226.10">
    <property type="entry name" value="2-enoyl-CoA Hydratase, Chain A, domain 1"/>
    <property type="match status" value="1"/>
</dbReference>
<feature type="region of interest" description="Disordered" evidence="6">
    <location>
        <begin position="511"/>
        <end position="531"/>
    </location>
</feature>
<dbReference type="SMART" id="SM00228">
    <property type="entry name" value="PDZ"/>
    <property type="match status" value="1"/>
</dbReference>
<keyword evidence="4 5" id="KW-0720">Serine protease</keyword>
<organism evidence="9 10">
    <name type="scientific">Paludisphaera mucosa</name>
    <dbReference type="NCBI Taxonomy" id="3030827"/>
    <lineage>
        <taxon>Bacteria</taxon>
        <taxon>Pseudomonadati</taxon>
        <taxon>Planctomycetota</taxon>
        <taxon>Planctomycetia</taxon>
        <taxon>Isosphaerales</taxon>
        <taxon>Isosphaeraceae</taxon>
        <taxon>Paludisphaera</taxon>
    </lineage>
</organism>
<keyword evidence="10" id="KW-1185">Reference proteome</keyword>
<dbReference type="Proteomes" id="UP001216907">
    <property type="component" value="Unassembled WGS sequence"/>
</dbReference>
<comment type="caution">
    <text evidence="9">The sequence shown here is derived from an EMBL/GenBank/DDBJ whole genome shotgun (WGS) entry which is preliminary data.</text>
</comment>
<evidence type="ECO:0000259" key="8">
    <source>
        <dbReference type="PROSITE" id="PS50106"/>
    </source>
</evidence>
<keyword evidence="7" id="KW-0732">Signal</keyword>
<evidence type="ECO:0000256" key="5">
    <source>
        <dbReference type="RuleBase" id="RU004404"/>
    </source>
</evidence>
<dbReference type="RefSeq" id="WP_277859035.1">
    <property type="nucleotide sequence ID" value="NZ_JARRAG010000001.1"/>
</dbReference>
<dbReference type="NCBIfam" id="TIGR00225">
    <property type="entry name" value="prc"/>
    <property type="match status" value="1"/>
</dbReference>
<comment type="similarity">
    <text evidence="1 5">Belongs to the peptidase S41A family.</text>
</comment>
<evidence type="ECO:0000256" key="7">
    <source>
        <dbReference type="SAM" id="SignalP"/>
    </source>
</evidence>
<evidence type="ECO:0000313" key="9">
    <source>
        <dbReference type="EMBL" id="MDG3002671.1"/>
    </source>
</evidence>
<feature type="signal peptide" evidence="7">
    <location>
        <begin position="1"/>
        <end position="19"/>
    </location>
</feature>
<dbReference type="CDD" id="cd06782">
    <property type="entry name" value="cpPDZ_CPP-like"/>
    <property type="match status" value="1"/>
</dbReference>
<reference evidence="9 10" key="1">
    <citation type="submission" date="2023-03" db="EMBL/GenBank/DDBJ databases">
        <title>Paludisphaera mucosa sp. nov. a novel planctomycete from northern fen.</title>
        <authorList>
            <person name="Ivanova A."/>
        </authorList>
    </citation>
    <scope>NUCLEOTIDE SEQUENCE [LARGE SCALE GENOMIC DNA]</scope>
    <source>
        <strain evidence="9 10">Pla2</strain>
    </source>
</reference>
<dbReference type="PANTHER" id="PTHR32060:SF30">
    <property type="entry name" value="CARBOXY-TERMINAL PROCESSING PROTEASE CTPA"/>
    <property type="match status" value="1"/>
</dbReference>
<dbReference type="Pfam" id="PF17820">
    <property type="entry name" value="PDZ_6"/>
    <property type="match status" value="1"/>
</dbReference>
<evidence type="ECO:0000256" key="2">
    <source>
        <dbReference type="ARBA" id="ARBA00022670"/>
    </source>
</evidence>
<protein>
    <submittedName>
        <fullName evidence="9">S41 family peptidase</fullName>
    </submittedName>
</protein>
<dbReference type="Gene3D" id="2.30.42.10">
    <property type="match status" value="1"/>
</dbReference>
<dbReference type="PROSITE" id="PS50106">
    <property type="entry name" value="PDZ"/>
    <property type="match status" value="1"/>
</dbReference>
<keyword evidence="3 5" id="KW-0378">Hydrolase</keyword>
<dbReference type="InterPro" id="IPR036034">
    <property type="entry name" value="PDZ_sf"/>
</dbReference>
<evidence type="ECO:0000256" key="6">
    <source>
        <dbReference type="SAM" id="MobiDB-lite"/>
    </source>
</evidence>
<dbReference type="EMBL" id="JARRAG010000001">
    <property type="protein sequence ID" value="MDG3002671.1"/>
    <property type="molecule type" value="Genomic_DNA"/>
</dbReference>
<dbReference type="InterPro" id="IPR005151">
    <property type="entry name" value="Tail-specific_protease"/>
</dbReference>
<feature type="compositionally biased region" description="Low complexity" evidence="6">
    <location>
        <begin position="18"/>
        <end position="32"/>
    </location>
</feature>